<organism evidence="3 4">
    <name type="scientific">Photobacterium leiognathi</name>
    <dbReference type="NCBI Taxonomy" id="553611"/>
    <lineage>
        <taxon>Bacteria</taxon>
        <taxon>Pseudomonadati</taxon>
        <taxon>Pseudomonadota</taxon>
        <taxon>Gammaproteobacteria</taxon>
        <taxon>Vibrionales</taxon>
        <taxon>Vibrionaceae</taxon>
        <taxon>Photobacterium</taxon>
    </lineage>
</organism>
<dbReference type="Pfam" id="PF00563">
    <property type="entry name" value="EAL"/>
    <property type="match status" value="1"/>
</dbReference>
<dbReference type="PROSITE" id="PS50883">
    <property type="entry name" value="EAL"/>
    <property type="match status" value="1"/>
</dbReference>
<dbReference type="InterPro" id="IPR013656">
    <property type="entry name" value="PAS_4"/>
</dbReference>
<dbReference type="Gene3D" id="3.20.20.450">
    <property type="entry name" value="EAL domain"/>
    <property type="match status" value="1"/>
</dbReference>
<evidence type="ECO:0000313" key="4">
    <source>
        <dbReference type="Proteomes" id="UP000241566"/>
    </source>
</evidence>
<dbReference type="Gene3D" id="3.30.450.20">
    <property type="entry name" value="PAS domain"/>
    <property type="match status" value="2"/>
</dbReference>
<reference evidence="3 4" key="1">
    <citation type="submission" date="2018-01" db="EMBL/GenBank/DDBJ databases">
        <title>Whole genome sequencing of Histamine producing bacteria.</title>
        <authorList>
            <person name="Butler K."/>
        </authorList>
    </citation>
    <scope>NUCLEOTIDE SEQUENCE [LARGE SCALE GENOMIC DNA]</scope>
    <source>
        <strain evidence="3 4">ATCC 25521</strain>
    </source>
</reference>
<dbReference type="NCBIfam" id="TIGR00254">
    <property type="entry name" value="GGDEF"/>
    <property type="match status" value="1"/>
</dbReference>
<dbReference type="RefSeq" id="WP_045064040.1">
    <property type="nucleotide sequence ID" value="NZ_JZSK01000014.1"/>
</dbReference>
<dbReference type="Pfam" id="PF08448">
    <property type="entry name" value="PAS_4"/>
    <property type="match status" value="1"/>
</dbReference>
<sequence length="675" mass="76516">MPTEQLDYWFPLLTDNSPFFFAILDRQHNYHAVNNRFCEISGLEREALLGNNDTNVLGDHYYQSLKPYYERAFRGESVEAEVVLNDSRHESSLHFSLAPLCDLEGNIQHIILHSIDTSERQILIHSLEETEHQLNQLNNLITEGICLIENNVVINANDQAAIQLGFPTKKELLGRSLDQLLLDSNNQPCTGERLKSDDSKSPACYTPINKNEQTKPVKLSISPVKQMGSEALLVKIETTQEVKRQQGHIEQLVQMDPLTGLLNRHGFTRQLEQLMKAEVPVVMLYIDIDNFKNINDSLGHHIGDKVLQEIAQRLRRLLPETAIIGYLSGDEFAILLPNPEHERTGEIISEQIIALVNQPFELRHFRKHLACSIGMVTSPGHGSDARMMLQNADTAMYEAKHRGRNRLVEFNDSMSKEARMRLWLEIELQKALQNNGLEVWYQPKVNARDFAIDGAEALVRWKHPVEGYISPAQFIPVAESSGLIEQLGCVVMREVFTTVSQWKKRKLLTGRVAINLSPQQFGNSGLISFVDKLRLSTDINPADITFELTESAVMSDGEHTVQMLNSIKQLGFALSIDDFGTGYSSLSYLARFPLDELKVDRAFIQDIDTIPKQVTLIENIINLGKSLKMSVVAEGIETRQQATLLSNLNCDYIQGFHFYRPMPKHELEAILLQNK</sequence>
<dbReference type="PANTHER" id="PTHR44757:SF2">
    <property type="entry name" value="BIOFILM ARCHITECTURE MAINTENANCE PROTEIN MBAA"/>
    <property type="match status" value="1"/>
</dbReference>
<dbReference type="InterPro" id="IPR043128">
    <property type="entry name" value="Rev_trsase/Diguanyl_cyclase"/>
</dbReference>
<dbReference type="Pfam" id="PF00990">
    <property type="entry name" value="GGDEF"/>
    <property type="match status" value="1"/>
</dbReference>
<name>A0ABX5GEN9_PHOLE</name>
<dbReference type="SUPFAM" id="SSF55785">
    <property type="entry name" value="PYP-like sensor domain (PAS domain)"/>
    <property type="match status" value="2"/>
</dbReference>
<dbReference type="Pfam" id="PF13426">
    <property type="entry name" value="PAS_9"/>
    <property type="match status" value="1"/>
</dbReference>
<proteinExistence type="predicted"/>
<evidence type="ECO:0000313" key="3">
    <source>
        <dbReference type="EMBL" id="PSV81179.1"/>
    </source>
</evidence>
<dbReference type="InterPro" id="IPR000014">
    <property type="entry name" value="PAS"/>
</dbReference>
<dbReference type="InterPro" id="IPR029787">
    <property type="entry name" value="Nucleotide_cyclase"/>
</dbReference>
<dbReference type="InterPro" id="IPR035965">
    <property type="entry name" value="PAS-like_dom_sf"/>
</dbReference>
<dbReference type="InterPro" id="IPR035919">
    <property type="entry name" value="EAL_sf"/>
</dbReference>
<dbReference type="InterPro" id="IPR001633">
    <property type="entry name" value="EAL_dom"/>
</dbReference>
<dbReference type="Gene3D" id="3.30.70.270">
    <property type="match status" value="1"/>
</dbReference>
<dbReference type="SMART" id="SM00267">
    <property type="entry name" value="GGDEF"/>
    <property type="match status" value="1"/>
</dbReference>
<dbReference type="SUPFAM" id="SSF141868">
    <property type="entry name" value="EAL domain-like"/>
    <property type="match status" value="1"/>
</dbReference>
<dbReference type="CDD" id="cd01948">
    <property type="entry name" value="EAL"/>
    <property type="match status" value="1"/>
</dbReference>
<dbReference type="InterPro" id="IPR052155">
    <property type="entry name" value="Biofilm_reg_signaling"/>
</dbReference>
<evidence type="ECO:0000259" key="1">
    <source>
        <dbReference type="PROSITE" id="PS50883"/>
    </source>
</evidence>
<comment type="caution">
    <text evidence="3">The sequence shown here is derived from an EMBL/GenBank/DDBJ whole genome shotgun (WGS) entry which is preliminary data.</text>
</comment>
<dbReference type="NCBIfam" id="TIGR00229">
    <property type="entry name" value="sensory_box"/>
    <property type="match status" value="1"/>
</dbReference>
<dbReference type="CDD" id="cd00130">
    <property type="entry name" value="PAS"/>
    <property type="match status" value="1"/>
</dbReference>
<gene>
    <name evidence="3" type="ORF">CTM94_12340</name>
</gene>
<dbReference type="PROSITE" id="PS50887">
    <property type="entry name" value="GGDEF"/>
    <property type="match status" value="1"/>
</dbReference>
<dbReference type="SMART" id="SM00052">
    <property type="entry name" value="EAL"/>
    <property type="match status" value="1"/>
</dbReference>
<feature type="domain" description="GGDEF" evidence="2">
    <location>
        <begin position="279"/>
        <end position="412"/>
    </location>
</feature>
<feature type="domain" description="EAL" evidence="1">
    <location>
        <begin position="421"/>
        <end position="675"/>
    </location>
</feature>
<dbReference type="SUPFAM" id="SSF55073">
    <property type="entry name" value="Nucleotide cyclase"/>
    <property type="match status" value="1"/>
</dbReference>
<accession>A0ABX5GEN9</accession>
<dbReference type="EMBL" id="PYOI01000017">
    <property type="protein sequence ID" value="PSV81179.1"/>
    <property type="molecule type" value="Genomic_DNA"/>
</dbReference>
<dbReference type="SMART" id="SM00091">
    <property type="entry name" value="PAS"/>
    <property type="match status" value="2"/>
</dbReference>
<dbReference type="CDD" id="cd01949">
    <property type="entry name" value="GGDEF"/>
    <property type="match status" value="1"/>
</dbReference>
<dbReference type="PANTHER" id="PTHR44757">
    <property type="entry name" value="DIGUANYLATE CYCLASE DGCP"/>
    <property type="match status" value="1"/>
</dbReference>
<dbReference type="Proteomes" id="UP000241566">
    <property type="component" value="Unassembled WGS sequence"/>
</dbReference>
<dbReference type="InterPro" id="IPR000160">
    <property type="entry name" value="GGDEF_dom"/>
</dbReference>
<evidence type="ECO:0000259" key="2">
    <source>
        <dbReference type="PROSITE" id="PS50887"/>
    </source>
</evidence>
<keyword evidence="4" id="KW-1185">Reference proteome</keyword>
<protein>
    <submittedName>
        <fullName evidence="3">PAS domain S-box protein</fullName>
    </submittedName>
</protein>